<evidence type="ECO:0008006" key="4">
    <source>
        <dbReference type="Google" id="ProtNLM"/>
    </source>
</evidence>
<organism evidence="2 3">
    <name type="scientific">Candidatus Magasanikbacteria bacterium RIFCSPHIGHO2_01_FULL_47_8</name>
    <dbReference type="NCBI Taxonomy" id="1798673"/>
    <lineage>
        <taxon>Bacteria</taxon>
        <taxon>Candidatus Magasanikiibacteriota</taxon>
    </lineage>
</organism>
<evidence type="ECO:0000256" key="1">
    <source>
        <dbReference type="SAM" id="SignalP"/>
    </source>
</evidence>
<proteinExistence type="predicted"/>
<keyword evidence="1" id="KW-0732">Signal</keyword>
<reference evidence="2 3" key="1">
    <citation type="journal article" date="2016" name="Nat. Commun.">
        <title>Thousands of microbial genomes shed light on interconnected biogeochemical processes in an aquifer system.</title>
        <authorList>
            <person name="Anantharaman K."/>
            <person name="Brown C.T."/>
            <person name="Hug L.A."/>
            <person name="Sharon I."/>
            <person name="Castelle C.J."/>
            <person name="Probst A.J."/>
            <person name="Thomas B.C."/>
            <person name="Singh A."/>
            <person name="Wilkins M.J."/>
            <person name="Karaoz U."/>
            <person name="Brodie E.L."/>
            <person name="Williams K.H."/>
            <person name="Hubbard S.S."/>
            <person name="Banfield J.F."/>
        </authorList>
    </citation>
    <scope>NUCLEOTIDE SEQUENCE [LARGE SCALE GENOMIC DNA]</scope>
</reference>
<name>A0A1F6MCC0_9BACT</name>
<accession>A0A1F6MCC0</accession>
<evidence type="ECO:0000313" key="3">
    <source>
        <dbReference type="Proteomes" id="UP000177953"/>
    </source>
</evidence>
<evidence type="ECO:0000313" key="2">
    <source>
        <dbReference type="EMBL" id="OGH69276.1"/>
    </source>
</evidence>
<dbReference type="AlphaFoldDB" id="A0A1F6MCC0"/>
<gene>
    <name evidence="2" type="ORF">A2754_01035</name>
</gene>
<dbReference type="Proteomes" id="UP000177953">
    <property type="component" value="Unassembled WGS sequence"/>
</dbReference>
<feature type="signal peptide" evidence="1">
    <location>
        <begin position="1"/>
        <end position="22"/>
    </location>
</feature>
<feature type="chain" id="PRO_5009525624" description="DUF5667 domain-containing protein" evidence="1">
    <location>
        <begin position="23"/>
        <end position="263"/>
    </location>
</feature>
<dbReference type="EMBL" id="MFPU01000054">
    <property type="protein sequence ID" value="OGH69276.1"/>
    <property type="molecule type" value="Genomic_DNA"/>
</dbReference>
<protein>
    <recommendedName>
        <fullName evidence="4">DUF5667 domain-containing protein</fullName>
    </recommendedName>
</protein>
<sequence length="263" mass="28900">MRRILFVFLGSALIFGPLLVFAAGSGGGGSIFTPVPAPVVEVKPSVTTTTSSTSAFKKEIPAVAARTVRCNQTTMGERIRCRLALGKAELETELKLQYLPEECRILTSGKQETCVARYRALKPCWEKPIGAKRSLCAAEKLGLKGTISAQLKACLKNQGAERAACQATVRDKVFAMIKFRLYDLSERAEELVEKGISREIVADLVIAMETSKQAFNAATTYDARLKILNNARATWKKFVAKTKGKEKKADYLDQAFIDLKNSR</sequence>
<comment type="caution">
    <text evidence="2">The sequence shown here is derived from an EMBL/GenBank/DDBJ whole genome shotgun (WGS) entry which is preliminary data.</text>
</comment>